<keyword evidence="3" id="KW-0863">Zinc-finger</keyword>
<dbReference type="GO" id="GO:0010468">
    <property type="term" value="P:regulation of gene expression"/>
    <property type="evidence" value="ECO:0007669"/>
    <property type="project" value="TreeGrafter"/>
</dbReference>
<dbReference type="GO" id="GO:0005634">
    <property type="term" value="C:nucleus"/>
    <property type="evidence" value="ECO:0007669"/>
    <property type="project" value="TreeGrafter"/>
</dbReference>
<feature type="compositionally biased region" description="Polar residues" evidence="5">
    <location>
        <begin position="173"/>
        <end position="185"/>
    </location>
</feature>
<evidence type="ECO:0000256" key="2">
    <source>
        <dbReference type="ARBA" id="ARBA00022737"/>
    </source>
</evidence>
<organism evidence="7 8">
    <name type="scientific">Plectus sambesii</name>
    <dbReference type="NCBI Taxonomy" id="2011161"/>
    <lineage>
        <taxon>Eukaryota</taxon>
        <taxon>Metazoa</taxon>
        <taxon>Ecdysozoa</taxon>
        <taxon>Nematoda</taxon>
        <taxon>Chromadorea</taxon>
        <taxon>Plectida</taxon>
        <taxon>Plectina</taxon>
        <taxon>Plectoidea</taxon>
        <taxon>Plectidae</taxon>
        <taxon>Plectus</taxon>
    </lineage>
</organism>
<feature type="region of interest" description="Disordered" evidence="5">
    <location>
        <begin position="387"/>
        <end position="414"/>
    </location>
</feature>
<dbReference type="GO" id="GO:0008270">
    <property type="term" value="F:zinc ion binding"/>
    <property type="evidence" value="ECO:0007669"/>
    <property type="project" value="UniProtKB-KW"/>
</dbReference>
<feature type="region of interest" description="Disordered" evidence="5">
    <location>
        <begin position="173"/>
        <end position="195"/>
    </location>
</feature>
<proteinExistence type="predicted"/>
<evidence type="ECO:0000313" key="8">
    <source>
        <dbReference type="WBParaSite" id="PSAMB.scaffold1356size32575.g12652.t1"/>
    </source>
</evidence>
<feature type="region of interest" description="Disordered" evidence="5">
    <location>
        <begin position="244"/>
        <end position="281"/>
    </location>
</feature>
<dbReference type="InterPro" id="IPR050688">
    <property type="entry name" value="Zinc_finger/UBP_domain"/>
</dbReference>
<feature type="domain" description="C2H2-type" evidence="6">
    <location>
        <begin position="31"/>
        <end position="52"/>
    </location>
</feature>
<dbReference type="AlphaFoldDB" id="A0A914UY44"/>
<protein>
    <submittedName>
        <fullName evidence="8">C2H2-type domain-containing protein</fullName>
    </submittedName>
</protein>
<keyword evidence="1" id="KW-0479">Metal-binding</keyword>
<dbReference type="InterPro" id="IPR013087">
    <property type="entry name" value="Znf_C2H2_type"/>
</dbReference>
<sequence>MSFSSVLSGTPSNQHQHGNGQSEKAKEELKCSTCGACCLNVKELEIHITVDHLDWVPFQCYYCQFVRLPTEFTLRTHLRELHPTRDPMVVYKVNDAKREQLSNLIAQSLDLHKQSDASGNDADSDRPLLEMNPTTVIDDCEQFSAIRVVPSNPSQSAASHSSMPLLYDNRNADISSAIGSPQNHPDPSGSAVGIGISSSRTQSITSEGIGSFIMSPMEVKAEPNDSFSRNRSPLSLFQLGQSTNTSFASNQTPTQSVMDSVQQSSNGPPKSTSATNKGRGSSCTLCGDKVITANEQKDHVLRKHLEKRQLCCKICGYKTNIYNNAYMHASSTHKLRVNRMRNVVDLRSQFVNETTSMIDVCFPSQGDRVRSLRRSFEAPRNLKTRLRMSLPASSSSAASESVDLPSGSSSASRPKSTFATATLVCVECSARIKGNGYANFEQHSMRHFHIKRYQCDACSFATNHKRPADAHASDTDHEVKNKRLELHEQLQKIVFRCFPQLPKKIGLFRK</sequence>
<evidence type="ECO:0000256" key="1">
    <source>
        <dbReference type="ARBA" id="ARBA00022723"/>
    </source>
</evidence>
<dbReference type="SMART" id="SM00355">
    <property type="entry name" value="ZnF_C2H2"/>
    <property type="match status" value="6"/>
</dbReference>
<evidence type="ECO:0000313" key="7">
    <source>
        <dbReference type="Proteomes" id="UP000887566"/>
    </source>
</evidence>
<reference evidence="8" key="1">
    <citation type="submission" date="2022-11" db="UniProtKB">
        <authorList>
            <consortium name="WormBaseParasite"/>
        </authorList>
    </citation>
    <scope>IDENTIFICATION</scope>
</reference>
<dbReference type="PROSITE" id="PS00028">
    <property type="entry name" value="ZINC_FINGER_C2H2_1"/>
    <property type="match status" value="1"/>
</dbReference>
<feature type="region of interest" description="Disordered" evidence="5">
    <location>
        <begin position="1"/>
        <end position="23"/>
    </location>
</feature>
<feature type="compositionally biased region" description="Low complexity" evidence="5">
    <location>
        <begin position="392"/>
        <end position="414"/>
    </location>
</feature>
<evidence type="ECO:0000256" key="4">
    <source>
        <dbReference type="ARBA" id="ARBA00022833"/>
    </source>
</evidence>
<dbReference type="PANTHER" id="PTHR24403:SF67">
    <property type="entry name" value="FI01116P-RELATED"/>
    <property type="match status" value="1"/>
</dbReference>
<accession>A0A914UY44</accession>
<evidence type="ECO:0000256" key="3">
    <source>
        <dbReference type="ARBA" id="ARBA00022771"/>
    </source>
</evidence>
<feature type="compositionally biased region" description="Polar residues" evidence="5">
    <location>
        <begin position="1"/>
        <end position="22"/>
    </location>
</feature>
<dbReference type="Proteomes" id="UP000887566">
    <property type="component" value="Unplaced"/>
</dbReference>
<name>A0A914UY44_9BILA</name>
<dbReference type="WBParaSite" id="PSAMB.scaffold1356size32575.g12652.t1">
    <property type="protein sequence ID" value="PSAMB.scaffold1356size32575.g12652.t1"/>
    <property type="gene ID" value="PSAMB.scaffold1356size32575.g12652"/>
</dbReference>
<dbReference type="Gene3D" id="3.30.160.60">
    <property type="entry name" value="Classic Zinc Finger"/>
    <property type="match status" value="2"/>
</dbReference>
<evidence type="ECO:0000259" key="6">
    <source>
        <dbReference type="PROSITE" id="PS00028"/>
    </source>
</evidence>
<evidence type="ECO:0000256" key="5">
    <source>
        <dbReference type="SAM" id="MobiDB-lite"/>
    </source>
</evidence>
<dbReference type="PANTHER" id="PTHR24403">
    <property type="entry name" value="ZINC FINGER PROTEIN"/>
    <property type="match status" value="1"/>
</dbReference>
<keyword evidence="2" id="KW-0677">Repeat</keyword>
<keyword evidence="7" id="KW-1185">Reference proteome</keyword>
<keyword evidence="4" id="KW-0862">Zinc</keyword>